<comment type="caution">
    <text evidence="2">The sequence shown here is derived from an EMBL/GenBank/DDBJ whole genome shotgun (WGS) entry which is preliminary data.</text>
</comment>
<feature type="chain" id="PRO_5020846007" description="Secreted protein" evidence="1">
    <location>
        <begin position="26"/>
        <end position="88"/>
    </location>
</feature>
<dbReference type="EMBL" id="SJPE01000009">
    <property type="protein sequence ID" value="TBX68355.1"/>
    <property type="molecule type" value="Genomic_DNA"/>
</dbReference>
<dbReference type="RefSeq" id="WP_131476199.1">
    <property type="nucleotide sequence ID" value="NZ_SJPE01000009.1"/>
</dbReference>
<gene>
    <name evidence="2" type="ORF">EZL74_08575</name>
</gene>
<proteinExistence type="predicted"/>
<sequence>MKRFSKFIPMAVLALGLVGALSSFTTSKNSKLTINIPGFVQLNPQGTQCSTSIMCSDDVGPLCTFGGNNLWGKDASGNCVVKLYRNHQ</sequence>
<evidence type="ECO:0000256" key="1">
    <source>
        <dbReference type="SAM" id="SignalP"/>
    </source>
</evidence>
<dbReference type="OrthoDB" id="1361249at2"/>
<keyword evidence="1" id="KW-0732">Signal</keyword>
<evidence type="ECO:0000313" key="2">
    <source>
        <dbReference type="EMBL" id="TBX68355.1"/>
    </source>
</evidence>
<organism evidence="2 3">
    <name type="scientific">Flavobacterium silvisoli</name>
    <dbReference type="NCBI Taxonomy" id="2529433"/>
    <lineage>
        <taxon>Bacteria</taxon>
        <taxon>Pseudomonadati</taxon>
        <taxon>Bacteroidota</taxon>
        <taxon>Flavobacteriia</taxon>
        <taxon>Flavobacteriales</taxon>
        <taxon>Flavobacteriaceae</taxon>
        <taxon>Flavobacterium</taxon>
    </lineage>
</organism>
<protein>
    <recommendedName>
        <fullName evidence="4">Secreted protein</fullName>
    </recommendedName>
</protein>
<accession>A0A4Q9YX20</accession>
<dbReference type="Proteomes" id="UP000293300">
    <property type="component" value="Unassembled WGS sequence"/>
</dbReference>
<keyword evidence="3" id="KW-1185">Reference proteome</keyword>
<dbReference type="AlphaFoldDB" id="A0A4Q9YX20"/>
<feature type="signal peptide" evidence="1">
    <location>
        <begin position="1"/>
        <end position="25"/>
    </location>
</feature>
<reference evidence="2 3" key="1">
    <citation type="submission" date="2019-02" db="EMBL/GenBank/DDBJ databases">
        <title>Flavobacterium sp. RD-2-33 isolated from forest soil.</title>
        <authorList>
            <person name="Chaudhary D.K."/>
        </authorList>
    </citation>
    <scope>NUCLEOTIDE SEQUENCE [LARGE SCALE GENOMIC DNA]</scope>
    <source>
        <strain evidence="2 3">RD-2-33</strain>
    </source>
</reference>
<evidence type="ECO:0008006" key="4">
    <source>
        <dbReference type="Google" id="ProtNLM"/>
    </source>
</evidence>
<name>A0A4Q9YX20_9FLAO</name>
<evidence type="ECO:0000313" key="3">
    <source>
        <dbReference type="Proteomes" id="UP000293300"/>
    </source>
</evidence>